<organism evidence="1 2">
    <name type="scientific">Granulibacter bethesdensis</name>
    <dbReference type="NCBI Taxonomy" id="364410"/>
    <lineage>
        <taxon>Bacteria</taxon>
        <taxon>Pseudomonadati</taxon>
        <taxon>Pseudomonadota</taxon>
        <taxon>Alphaproteobacteria</taxon>
        <taxon>Acetobacterales</taxon>
        <taxon>Acetobacteraceae</taxon>
        <taxon>Granulibacter</taxon>
    </lineage>
</organism>
<name>A0AAC9P8I2_9PROT</name>
<proteinExistence type="predicted"/>
<dbReference type="Proteomes" id="UP000182373">
    <property type="component" value="Chromosome"/>
</dbReference>
<gene>
    <name evidence="1" type="ORF">GbCGDNIH9_1272</name>
</gene>
<dbReference type="AlphaFoldDB" id="A0AAC9P8I2"/>
<protein>
    <submittedName>
        <fullName evidence="1">Uncharacterized protein</fullName>
    </submittedName>
</protein>
<evidence type="ECO:0000313" key="2">
    <source>
        <dbReference type="Proteomes" id="UP000182373"/>
    </source>
</evidence>
<sequence length="64" mass="7247">MYYSSHADPFMLMLRCTQYILKGGKPDSDYSEQRALLFKTSAIIHDGLAGNFYGHIKICRSNTA</sequence>
<evidence type="ECO:0000313" key="1">
    <source>
        <dbReference type="EMBL" id="APH54572.1"/>
    </source>
</evidence>
<reference evidence="2" key="1">
    <citation type="submission" date="2016-11" db="EMBL/GenBank/DDBJ databases">
        <title>Comparative genomic and phenotypic analysis of Granulibacter bethesdensis clinical isolates from patients with chronic granulomatous disease.</title>
        <authorList>
            <person name="Zarember K.A."/>
            <person name="Porcella S.F."/>
            <person name="Chu J."/>
            <person name="Ding L."/>
            <person name="Dahlstrom E."/>
            <person name="Barbian K."/>
            <person name="Martens C."/>
            <person name="Sykora L."/>
            <person name="Kramer S."/>
            <person name="Pettinato A.M."/>
            <person name="Hong H."/>
            <person name="Wald G."/>
            <person name="Berg L.J."/>
            <person name="Rogge L.S."/>
            <person name="Greenberg D.E."/>
            <person name="Falcone E.L."/>
            <person name="Neves J.F."/>
            <person name="Simoes M.J."/>
            <person name="Casal M."/>
            <person name="Rodriguez-Lopez F.C."/>
            <person name="Zelazny A."/>
            <person name="Gallin J.I."/>
            <person name="Holland S.M."/>
        </authorList>
    </citation>
    <scope>NUCLEOTIDE SEQUENCE [LARGE SCALE GENOMIC DNA]</scope>
    <source>
        <strain evidence="2">NIH9.1</strain>
    </source>
</reference>
<dbReference type="EMBL" id="CP018191">
    <property type="protein sequence ID" value="APH54572.1"/>
    <property type="molecule type" value="Genomic_DNA"/>
</dbReference>
<accession>A0AAC9P8I2</accession>